<dbReference type="InterPro" id="IPR027038">
    <property type="entry name" value="RanGap"/>
</dbReference>
<evidence type="ECO:0000313" key="4">
    <source>
        <dbReference type="EMBL" id="CAD9180400.1"/>
    </source>
</evidence>
<dbReference type="Gene3D" id="3.80.10.10">
    <property type="entry name" value="Ribonuclease Inhibitor"/>
    <property type="match status" value="1"/>
</dbReference>
<dbReference type="GO" id="GO:0048471">
    <property type="term" value="C:perinuclear region of cytoplasm"/>
    <property type="evidence" value="ECO:0007669"/>
    <property type="project" value="TreeGrafter"/>
</dbReference>
<dbReference type="InterPro" id="IPR032675">
    <property type="entry name" value="LRR_dom_sf"/>
</dbReference>
<keyword evidence="2" id="KW-0433">Leucine-rich repeat</keyword>
<proteinExistence type="predicted"/>
<organism evidence="4">
    <name type="scientific">Alexandrium catenella</name>
    <name type="common">Red tide dinoflagellate</name>
    <name type="synonym">Gonyaulax catenella</name>
    <dbReference type="NCBI Taxonomy" id="2925"/>
    <lineage>
        <taxon>Eukaryota</taxon>
        <taxon>Sar</taxon>
        <taxon>Alveolata</taxon>
        <taxon>Dinophyceae</taxon>
        <taxon>Gonyaulacales</taxon>
        <taxon>Pyrocystaceae</taxon>
        <taxon>Alexandrium</taxon>
    </lineage>
</organism>
<reference evidence="4" key="1">
    <citation type="submission" date="2021-01" db="EMBL/GenBank/DDBJ databases">
        <authorList>
            <person name="Corre E."/>
            <person name="Pelletier E."/>
            <person name="Niang G."/>
            <person name="Scheremetjew M."/>
            <person name="Finn R."/>
            <person name="Kale V."/>
            <person name="Holt S."/>
            <person name="Cochrane G."/>
            <person name="Meng A."/>
            <person name="Brown T."/>
            <person name="Cohen L."/>
        </authorList>
    </citation>
    <scope>NUCLEOTIDE SEQUENCE</scope>
    <source>
        <strain evidence="4">OF101</strain>
    </source>
</reference>
<dbReference type="SUPFAM" id="SSF52047">
    <property type="entry name" value="RNI-like"/>
    <property type="match status" value="1"/>
</dbReference>
<dbReference type="EMBL" id="HBGE01096088">
    <property type="protein sequence ID" value="CAD9180400.1"/>
    <property type="molecule type" value="Transcribed_RNA"/>
</dbReference>
<dbReference type="GO" id="GO:0005829">
    <property type="term" value="C:cytosol"/>
    <property type="evidence" value="ECO:0007669"/>
    <property type="project" value="TreeGrafter"/>
</dbReference>
<dbReference type="PANTHER" id="PTHR24113:SF12">
    <property type="entry name" value="RAN GTPASE-ACTIVATING PROTEIN 1"/>
    <property type="match status" value="1"/>
</dbReference>
<evidence type="ECO:0000256" key="3">
    <source>
        <dbReference type="ARBA" id="ARBA00022737"/>
    </source>
</evidence>
<dbReference type="Pfam" id="PF13516">
    <property type="entry name" value="LRR_6"/>
    <property type="match status" value="2"/>
</dbReference>
<dbReference type="GO" id="GO:0006913">
    <property type="term" value="P:nucleocytoplasmic transport"/>
    <property type="evidence" value="ECO:0007669"/>
    <property type="project" value="TreeGrafter"/>
</dbReference>
<dbReference type="InterPro" id="IPR001611">
    <property type="entry name" value="Leu-rich_rpt"/>
</dbReference>
<evidence type="ECO:0000256" key="2">
    <source>
        <dbReference type="ARBA" id="ARBA00022614"/>
    </source>
</evidence>
<sequence>MDVDYESARWAQSCPGVVWCESVDGLVQAIEDGHFDVEVGGEQPPDLLLQAVTEAAPRLLSLSLCGCNLDAASLVQLGRALAPSQLRGIGVSNNPGLDVQTWAGFWEQLPRSILKWDFGDDALPDEALPVLVRAVGRGSSVEELFLDGNDFEDIGPLLPVVSATSGLSELDLGDNDLTDAQVSALAAALPGSCLRTLVLGRNPITDASVVPLVGVLSQTSVRSLYLDSTRVTDATLDAIASVLPSTQLEELHVDETQVQDAGVLRLCRVLAASKLKVFDASDNNLSEDALTAIEAVLPADVQLE</sequence>
<dbReference type="PANTHER" id="PTHR24113">
    <property type="entry name" value="RAN GTPASE-ACTIVATING PROTEIN 1"/>
    <property type="match status" value="1"/>
</dbReference>
<name>A0A7S1RZC9_ALECA</name>
<keyword evidence="3" id="KW-0677">Repeat</keyword>
<protein>
    <submittedName>
        <fullName evidence="4">Uncharacterized protein</fullName>
    </submittedName>
</protein>
<accession>A0A7S1RZC9</accession>
<dbReference type="GO" id="GO:0005096">
    <property type="term" value="F:GTPase activator activity"/>
    <property type="evidence" value="ECO:0007669"/>
    <property type="project" value="UniProtKB-KW"/>
</dbReference>
<dbReference type="GO" id="GO:0031267">
    <property type="term" value="F:small GTPase binding"/>
    <property type="evidence" value="ECO:0007669"/>
    <property type="project" value="TreeGrafter"/>
</dbReference>
<dbReference type="AlphaFoldDB" id="A0A7S1RZC9"/>
<dbReference type="SMART" id="SM00368">
    <property type="entry name" value="LRR_RI"/>
    <property type="match status" value="6"/>
</dbReference>
<gene>
    <name evidence="4" type="ORF">ACAT0790_LOCUS57172</name>
</gene>
<dbReference type="GO" id="GO:0005634">
    <property type="term" value="C:nucleus"/>
    <property type="evidence" value="ECO:0007669"/>
    <property type="project" value="TreeGrafter"/>
</dbReference>
<keyword evidence="1" id="KW-0343">GTPase activation</keyword>
<evidence type="ECO:0000256" key="1">
    <source>
        <dbReference type="ARBA" id="ARBA00022468"/>
    </source>
</evidence>